<accession>A0ABY7EXK1</accession>
<dbReference type="PANTHER" id="PTHR11046">
    <property type="entry name" value="OLIGORIBONUCLEASE, MITOCHONDRIAL"/>
    <property type="match status" value="1"/>
</dbReference>
<keyword evidence="2" id="KW-0378">Hydrolase</keyword>
<dbReference type="InterPro" id="IPR022894">
    <property type="entry name" value="Oligoribonuclease"/>
</dbReference>
<reference evidence="3" key="1">
    <citation type="submission" date="2022-11" db="EMBL/GenBank/DDBJ databases">
        <title>Centuries of genome instability and evolution in soft-shell clam transmissible cancer (bioRxiv).</title>
        <authorList>
            <person name="Hart S.F.M."/>
            <person name="Yonemitsu M.A."/>
            <person name="Giersch R.M."/>
            <person name="Beal B.F."/>
            <person name="Arriagada G."/>
            <person name="Davis B.W."/>
            <person name="Ostrander E.A."/>
            <person name="Goff S.P."/>
            <person name="Metzger M.J."/>
        </authorList>
    </citation>
    <scope>NUCLEOTIDE SEQUENCE</scope>
    <source>
        <strain evidence="3">MELC-2E11</strain>
        <tissue evidence="3">Siphon/mantle</tissue>
    </source>
</reference>
<dbReference type="InterPro" id="IPR003671">
    <property type="entry name" value="SPIN/Ssty"/>
</dbReference>
<keyword evidence="2" id="KW-0540">Nuclease</keyword>
<gene>
    <name evidence="3" type="ORF">MAR_027611</name>
</gene>
<dbReference type="InterPro" id="IPR042567">
    <property type="entry name" value="SPIN/Ssty_sf"/>
</dbReference>
<dbReference type="Pfam" id="PF02513">
    <property type="entry name" value="Spin-Ssty"/>
    <property type="match status" value="1"/>
</dbReference>
<dbReference type="Proteomes" id="UP001164746">
    <property type="component" value="Chromosome 8"/>
</dbReference>
<protein>
    <submittedName>
        <fullName evidence="3">Uncharacterized protein</fullName>
    </submittedName>
</protein>
<dbReference type="Gene3D" id="2.80.10.70">
    <property type="entry name" value="Spindlin/Ssty"/>
    <property type="match status" value="1"/>
</dbReference>
<organism evidence="3 4">
    <name type="scientific">Mya arenaria</name>
    <name type="common">Soft-shell clam</name>
    <dbReference type="NCBI Taxonomy" id="6604"/>
    <lineage>
        <taxon>Eukaryota</taxon>
        <taxon>Metazoa</taxon>
        <taxon>Spiralia</taxon>
        <taxon>Lophotrochozoa</taxon>
        <taxon>Mollusca</taxon>
        <taxon>Bivalvia</taxon>
        <taxon>Autobranchia</taxon>
        <taxon>Heteroconchia</taxon>
        <taxon>Euheterodonta</taxon>
        <taxon>Imparidentia</taxon>
        <taxon>Neoheterodontei</taxon>
        <taxon>Myida</taxon>
        <taxon>Myoidea</taxon>
        <taxon>Myidae</taxon>
        <taxon>Mya</taxon>
    </lineage>
</organism>
<dbReference type="PANTHER" id="PTHR11046:SF25">
    <property type="match status" value="1"/>
</dbReference>
<evidence type="ECO:0000256" key="2">
    <source>
        <dbReference type="ARBA" id="ARBA00022722"/>
    </source>
</evidence>
<comment type="similarity">
    <text evidence="1">Belongs to the SPIN/STSY family.</text>
</comment>
<evidence type="ECO:0000313" key="4">
    <source>
        <dbReference type="Proteomes" id="UP001164746"/>
    </source>
</evidence>
<sequence>MKTIATPNHNKFSETVFGVLDRILREKPNISLIAAESYLLFCHNKTMKWLGEKSESEKEKLLSDAKKDVKSMRQKFVNRKIAIENARQERLNAADRKQRMRRKEQITDEILLWGLWQSEEDVESATERLSTDKDKKAALCAQLRFRKHVLLQKADCSEVYAFSRTVNGKNVKLGVHELMQNVKKLVKDAFNSCHQNQETGDSVPLLVGQNISHCQLVDEERVWFSGKIISQVPGYPVWYNVKYVGDPAIYTYKLLEDYQQGDLKIIV</sequence>
<name>A0ABY7EXK1_MYAAR</name>
<evidence type="ECO:0000313" key="3">
    <source>
        <dbReference type="EMBL" id="WAR13431.1"/>
    </source>
</evidence>
<dbReference type="EMBL" id="CP111019">
    <property type="protein sequence ID" value="WAR13431.1"/>
    <property type="molecule type" value="Genomic_DNA"/>
</dbReference>
<keyword evidence="4" id="KW-1185">Reference proteome</keyword>
<proteinExistence type="inferred from homology"/>
<evidence type="ECO:0000256" key="1">
    <source>
        <dbReference type="ARBA" id="ARBA00009467"/>
    </source>
</evidence>